<dbReference type="RefSeq" id="WP_083642912.1">
    <property type="nucleotide sequence ID" value="NZ_AMRU01000013.1"/>
</dbReference>
<dbReference type="InterPro" id="IPR019861">
    <property type="entry name" value="PorP/SprF_Bacteroidetes"/>
</dbReference>
<keyword evidence="2" id="KW-1185">Reference proteome</keyword>
<gene>
    <name evidence="1" type="ORF">GRFL_0358</name>
</gene>
<name>A0A1L7I1Y9_9FLAO</name>
<evidence type="ECO:0000313" key="1">
    <source>
        <dbReference type="EMBL" id="APU67082.1"/>
    </source>
</evidence>
<dbReference type="Pfam" id="PF11751">
    <property type="entry name" value="PorP_SprF"/>
    <property type="match status" value="1"/>
</dbReference>
<evidence type="ECO:0000313" key="2">
    <source>
        <dbReference type="Proteomes" id="UP000186230"/>
    </source>
</evidence>
<dbReference type="AlphaFoldDB" id="A0A1L7I1Y9"/>
<organism evidence="1 2">
    <name type="scientific">Christiangramia flava JLT2011</name>
    <dbReference type="NCBI Taxonomy" id="1229726"/>
    <lineage>
        <taxon>Bacteria</taxon>
        <taxon>Pseudomonadati</taxon>
        <taxon>Bacteroidota</taxon>
        <taxon>Flavobacteriia</taxon>
        <taxon>Flavobacteriales</taxon>
        <taxon>Flavobacteriaceae</taxon>
        <taxon>Christiangramia</taxon>
    </lineage>
</organism>
<proteinExistence type="predicted"/>
<reference evidence="1 2" key="1">
    <citation type="submission" date="2016-07" db="EMBL/GenBank/DDBJ databases">
        <title>Multi-omics approach to identify versatile polysaccharide utilization systems of a marine flavobacterium Gramella flava.</title>
        <authorList>
            <person name="Tang K."/>
        </authorList>
    </citation>
    <scope>NUCLEOTIDE SEQUENCE [LARGE SCALE GENOMIC DNA]</scope>
    <source>
        <strain evidence="1 2">JLT2011</strain>
    </source>
</reference>
<sequence length="304" mass="33840">MKNIIIIASLLFLNVCMAQQEAQYSQYMYNTMTVNPAYAGSRGVLSFNGLYRSQWVGLEGAPKTEAFNLHMPVSYRVGAGISVVNDELGPTHETAVDAVFSYTIPTSVNGNLSFGLKAGAHLLSVDFEQLAKYQNEPSDPNSNIDRQFSPTVGAGVYYHTDRFYAGLSVPNIIETQHFENSSASIARERMHFYLIAGHVFDLDTDWKLKPAVLSKIVQGAPLQVDVSANFWYKEKVTLGASYRWSAAWSAMAAFNISDEIMLGFAYDKETTDLGNTSFNDGSFEFLLRVELFSKFGQLISPRFF</sequence>
<dbReference type="EMBL" id="CP016359">
    <property type="protein sequence ID" value="APU67082.1"/>
    <property type="molecule type" value="Genomic_DNA"/>
</dbReference>
<dbReference type="Proteomes" id="UP000186230">
    <property type="component" value="Chromosome"/>
</dbReference>
<dbReference type="OrthoDB" id="1114455at2"/>
<accession>A0A1L7I1Y9</accession>
<dbReference type="KEGG" id="gfl:GRFL_0358"/>
<protein>
    <submittedName>
        <fullName evidence="1">Uncharacterized protein</fullName>
    </submittedName>
</protein>
<dbReference type="NCBIfam" id="TIGR03519">
    <property type="entry name" value="T9SS_PorP_fam"/>
    <property type="match status" value="1"/>
</dbReference>
<dbReference type="STRING" id="1229726.GRFL_0358"/>